<keyword evidence="2" id="KW-1185">Reference proteome</keyword>
<dbReference type="Proteomes" id="UP000308760">
    <property type="component" value="Unassembled WGS sequence"/>
</dbReference>
<organism evidence="1 2">
    <name type="scientific">Glycomyces buryatensis</name>
    <dbReference type="NCBI Taxonomy" id="2570927"/>
    <lineage>
        <taxon>Bacteria</taxon>
        <taxon>Bacillati</taxon>
        <taxon>Actinomycetota</taxon>
        <taxon>Actinomycetes</taxon>
        <taxon>Glycomycetales</taxon>
        <taxon>Glycomycetaceae</taxon>
        <taxon>Glycomyces</taxon>
    </lineage>
</organism>
<proteinExistence type="predicted"/>
<comment type="caution">
    <text evidence="1">The sequence shown here is derived from an EMBL/GenBank/DDBJ whole genome shotgun (WGS) entry which is preliminary data.</text>
</comment>
<dbReference type="EMBL" id="STGY01000029">
    <property type="protein sequence ID" value="THV42196.1"/>
    <property type="molecule type" value="Genomic_DNA"/>
</dbReference>
<dbReference type="RefSeq" id="WP_136534041.1">
    <property type="nucleotide sequence ID" value="NZ_STGY01000029.1"/>
</dbReference>
<reference evidence="1 2" key="2">
    <citation type="submission" date="2019-05" db="EMBL/GenBank/DDBJ databases">
        <title>Glycomyces buryatensis sp. nov.</title>
        <authorList>
            <person name="Nikitina E."/>
        </authorList>
    </citation>
    <scope>NUCLEOTIDE SEQUENCE [LARGE SCALE GENOMIC DNA]</scope>
    <source>
        <strain evidence="1 2">18</strain>
    </source>
</reference>
<gene>
    <name evidence="1" type="ORF">FAB82_08160</name>
</gene>
<sequence length="62" mass="6971">MNVTPSGPDLYLGNVYVQDSHFLVCRSCGYTERYVNSDRLHLIEQRGRSLAEAQAIAQQQNG</sequence>
<evidence type="ECO:0000313" key="1">
    <source>
        <dbReference type="EMBL" id="THV42196.1"/>
    </source>
</evidence>
<protein>
    <submittedName>
        <fullName evidence="1">Uncharacterized protein</fullName>
    </submittedName>
</protein>
<accession>A0A4V4HSM6</accession>
<dbReference type="OrthoDB" id="5197255at2"/>
<reference evidence="2" key="1">
    <citation type="submission" date="2019-04" db="EMBL/GenBank/DDBJ databases">
        <title>Nocardioides xinjiangensis sp. nov.</title>
        <authorList>
            <person name="Liu S."/>
        </authorList>
    </citation>
    <scope>NUCLEOTIDE SEQUENCE [LARGE SCALE GENOMIC DNA]</scope>
    <source>
        <strain evidence="2">18</strain>
    </source>
</reference>
<dbReference type="AlphaFoldDB" id="A0A4V4HSM6"/>
<name>A0A4V4HSM6_9ACTN</name>
<evidence type="ECO:0000313" key="2">
    <source>
        <dbReference type="Proteomes" id="UP000308760"/>
    </source>
</evidence>